<dbReference type="Proteomes" id="UP001360560">
    <property type="component" value="Unassembled WGS sequence"/>
</dbReference>
<dbReference type="GeneID" id="90076460"/>
<dbReference type="Pfam" id="PF04982">
    <property type="entry name" value="TM_HPP"/>
    <property type="match status" value="1"/>
</dbReference>
<feature type="transmembrane region" description="Helical" evidence="1">
    <location>
        <begin position="146"/>
        <end position="167"/>
    </location>
</feature>
<dbReference type="EMBL" id="BTFZ01000020">
    <property type="protein sequence ID" value="GMM38472.1"/>
    <property type="molecule type" value="Genomic_DNA"/>
</dbReference>
<proteinExistence type="predicted"/>
<keyword evidence="4" id="KW-1185">Reference proteome</keyword>
<dbReference type="AlphaFoldDB" id="A0AAV5QU79"/>
<evidence type="ECO:0000259" key="2">
    <source>
        <dbReference type="Pfam" id="PF04982"/>
    </source>
</evidence>
<feature type="transmembrane region" description="Helical" evidence="1">
    <location>
        <begin position="90"/>
        <end position="108"/>
    </location>
</feature>
<keyword evidence="1" id="KW-1133">Transmembrane helix</keyword>
<gene>
    <name evidence="3" type="ORF">DASC09_058110</name>
</gene>
<feature type="transmembrane region" description="Helical" evidence="1">
    <location>
        <begin position="188"/>
        <end position="209"/>
    </location>
</feature>
<feature type="transmembrane region" description="Helical" evidence="1">
    <location>
        <begin position="120"/>
        <end position="140"/>
    </location>
</feature>
<name>A0AAV5QU79_9ASCO</name>
<comment type="caution">
    <text evidence="3">The sequence shown here is derived from an EMBL/GenBank/DDBJ whole genome shotgun (WGS) entry which is preliminary data.</text>
</comment>
<dbReference type="PANTHER" id="PTHR33741">
    <property type="entry name" value="TRANSMEMBRANE PROTEIN DDB_G0269096-RELATED"/>
    <property type="match status" value="1"/>
</dbReference>
<sequence>MKPLDDVDRTANNMAFKFTIDKLLNRHIVPSVVPSLPQPFRRLLGGNRPNFAKIHDYWIWLDIFLGSFCGIALIEGVFKSPNVFTDYHGAPMIIASYGATAILCFNTIHAPLAQPRNILFGHFISSLIGVCISKLFSLSSNGRDNYWAAGALSVGLSSVVMTILNCVHPPAGASALLACIDESIRKMSWWYLPTQIVSSLLIICVSLIFNNVIRFYPLYWWTAADLKPKQQKQDLESDHHVPEVEEKKSSSSLEDLNIENKFQLFETSSEITGVEINGNGIKLPTANGLSNSDIEALQSIYYKLFKLDSKGPVAL</sequence>
<protein>
    <recommendedName>
        <fullName evidence="2">HPP transmembrane region domain-containing protein</fullName>
    </recommendedName>
</protein>
<accession>A0AAV5QU79</accession>
<keyword evidence="1" id="KW-0812">Transmembrane</keyword>
<evidence type="ECO:0000313" key="4">
    <source>
        <dbReference type="Proteomes" id="UP001360560"/>
    </source>
</evidence>
<feature type="domain" description="HPP transmembrane region" evidence="2">
    <location>
        <begin position="58"/>
        <end position="216"/>
    </location>
</feature>
<dbReference type="InterPro" id="IPR058581">
    <property type="entry name" value="TM_HPP"/>
</dbReference>
<evidence type="ECO:0000313" key="3">
    <source>
        <dbReference type="EMBL" id="GMM38472.1"/>
    </source>
</evidence>
<dbReference type="PANTHER" id="PTHR33741:SF5">
    <property type="entry name" value="TRANSMEMBRANE PROTEIN DDB_G0269096-RELATED"/>
    <property type="match status" value="1"/>
</dbReference>
<dbReference type="InterPro" id="IPR007065">
    <property type="entry name" value="HPP"/>
</dbReference>
<dbReference type="RefSeq" id="XP_064855467.1">
    <property type="nucleotide sequence ID" value="XM_064999395.1"/>
</dbReference>
<keyword evidence="1" id="KW-0472">Membrane</keyword>
<evidence type="ECO:0000256" key="1">
    <source>
        <dbReference type="SAM" id="Phobius"/>
    </source>
</evidence>
<organism evidence="3 4">
    <name type="scientific">Saccharomycopsis crataegensis</name>
    <dbReference type="NCBI Taxonomy" id="43959"/>
    <lineage>
        <taxon>Eukaryota</taxon>
        <taxon>Fungi</taxon>
        <taxon>Dikarya</taxon>
        <taxon>Ascomycota</taxon>
        <taxon>Saccharomycotina</taxon>
        <taxon>Saccharomycetes</taxon>
        <taxon>Saccharomycopsidaceae</taxon>
        <taxon>Saccharomycopsis</taxon>
    </lineage>
</organism>
<reference evidence="3 4" key="1">
    <citation type="journal article" date="2023" name="Elife">
        <title>Identification of key yeast species and microbe-microbe interactions impacting larval growth of Drosophila in the wild.</title>
        <authorList>
            <person name="Mure A."/>
            <person name="Sugiura Y."/>
            <person name="Maeda R."/>
            <person name="Honda K."/>
            <person name="Sakurai N."/>
            <person name="Takahashi Y."/>
            <person name="Watada M."/>
            <person name="Katoh T."/>
            <person name="Gotoh A."/>
            <person name="Gotoh Y."/>
            <person name="Taniguchi I."/>
            <person name="Nakamura K."/>
            <person name="Hayashi T."/>
            <person name="Katayama T."/>
            <person name="Uemura T."/>
            <person name="Hattori Y."/>
        </authorList>
    </citation>
    <scope>NUCLEOTIDE SEQUENCE [LARGE SCALE GENOMIC DNA]</scope>
    <source>
        <strain evidence="3 4">SC-9</strain>
    </source>
</reference>
<feature type="transmembrane region" description="Helical" evidence="1">
    <location>
        <begin position="57"/>
        <end position="78"/>
    </location>
</feature>